<proteinExistence type="predicted"/>
<organism evidence="2 3">
    <name type="scientific">Austropuccinia psidii MF-1</name>
    <dbReference type="NCBI Taxonomy" id="1389203"/>
    <lineage>
        <taxon>Eukaryota</taxon>
        <taxon>Fungi</taxon>
        <taxon>Dikarya</taxon>
        <taxon>Basidiomycota</taxon>
        <taxon>Pucciniomycotina</taxon>
        <taxon>Pucciniomycetes</taxon>
        <taxon>Pucciniales</taxon>
        <taxon>Sphaerophragmiaceae</taxon>
        <taxon>Austropuccinia</taxon>
    </lineage>
</organism>
<keyword evidence="3" id="KW-1185">Reference proteome</keyword>
<dbReference type="EMBL" id="AVOT02124735">
    <property type="protein sequence ID" value="MBW0586725.1"/>
    <property type="molecule type" value="Genomic_DNA"/>
</dbReference>
<name>A0A9Q3KRE0_9BASI</name>
<accession>A0A9Q3KRE0</accession>
<dbReference type="Proteomes" id="UP000765509">
    <property type="component" value="Unassembled WGS sequence"/>
</dbReference>
<comment type="caution">
    <text evidence="2">The sequence shown here is derived from an EMBL/GenBank/DDBJ whole genome shotgun (WGS) entry which is preliminary data.</text>
</comment>
<evidence type="ECO:0000256" key="1">
    <source>
        <dbReference type="SAM" id="MobiDB-lite"/>
    </source>
</evidence>
<feature type="region of interest" description="Disordered" evidence="1">
    <location>
        <begin position="78"/>
        <end position="171"/>
    </location>
</feature>
<dbReference type="AlphaFoldDB" id="A0A9Q3KRE0"/>
<gene>
    <name evidence="2" type="ORF">O181_126440</name>
</gene>
<evidence type="ECO:0000313" key="3">
    <source>
        <dbReference type="Proteomes" id="UP000765509"/>
    </source>
</evidence>
<evidence type="ECO:0000313" key="2">
    <source>
        <dbReference type="EMBL" id="MBW0586725.1"/>
    </source>
</evidence>
<reference evidence="2" key="1">
    <citation type="submission" date="2021-03" db="EMBL/GenBank/DDBJ databases">
        <title>Draft genome sequence of rust myrtle Austropuccinia psidii MF-1, a brazilian biotype.</title>
        <authorList>
            <person name="Quecine M.C."/>
            <person name="Pachon D.M.R."/>
            <person name="Bonatelli M.L."/>
            <person name="Correr F.H."/>
            <person name="Franceschini L.M."/>
            <person name="Leite T.F."/>
            <person name="Margarido G.R.A."/>
            <person name="Almeida C.A."/>
            <person name="Ferrarezi J.A."/>
            <person name="Labate C.A."/>
        </authorList>
    </citation>
    <scope>NUCLEOTIDE SEQUENCE</scope>
    <source>
        <strain evidence="2">MF-1</strain>
    </source>
</reference>
<feature type="compositionally biased region" description="Polar residues" evidence="1">
    <location>
        <begin position="148"/>
        <end position="159"/>
    </location>
</feature>
<feature type="compositionally biased region" description="Polar residues" evidence="1">
    <location>
        <begin position="97"/>
        <end position="115"/>
    </location>
</feature>
<feature type="compositionally biased region" description="Low complexity" evidence="1">
    <location>
        <begin position="78"/>
        <end position="96"/>
    </location>
</feature>
<sequence length="171" mass="18814">MILKFSIINWIQEEGVARWTNVGGHIPTGGRTIYSGSEVLISRFNIQGLVKRLSRIADSPTNSDSEVSDELEVEEVEMVSNSIGHQSSISPSQPSSRKFQSQVIPSTPRNVQPVLSTTPSSIPPPSPNSSTARPALVLPVRKSRFPQPRNSPLVTSQQLKLMGRSSRRRED</sequence>
<protein>
    <submittedName>
        <fullName evidence="2">Uncharacterized protein</fullName>
    </submittedName>
</protein>